<dbReference type="SUPFAM" id="SSF53756">
    <property type="entry name" value="UDP-Glycosyltransferase/glycogen phosphorylase"/>
    <property type="match status" value="1"/>
</dbReference>
<evidence type="ECO:0000313" key="4">
    <source>
        <dbReference type="EMBL" id="TWT65446.1"/>
    </source>
</evidence>
<organism evidence="4 5">
    <name type="scientific">Posidoniimonas polymericola</name>
    <dbReference type="NCBI Taxonomy" id="2528002"/>
    <lineage>
        <taxon>Bacteria</taxon>
        <taxon>Pseudomonadati</taxon>
        <taxon>Planctomycetota</taxon>
        <taxon>Planctomycetia</taxon>
        <taxon>Pirellulales</taxon>
        <taxon>Lacipirellulaceae</taxon>
        <taxon>Posidoniimonas</taxon>
    </lineage>
</organism>
<dbReference type="PANTHER" id="PTHR12526">
    <property type="entry name" value="GLYCOSYLTRANSFERASE"/>
    <property type="match status" value="1"/>
</dbReference>
<dbReference type="AlphaFoldDB" id="A0A5C5XQE8"/>
<gene>
    <name evidence="4" type="ORF">Pla123a_49140</name>
</gene>
<dbReference type="PANTHER" id="PTHR12526:SF640">
    <property type="entry name" value="COLANIC ACID BIOSYNTHESIS GLYCOSYLTRANSFERASE WCAL-RELATED"/>
    <property type="match status" value="1"/>
</dbReference>
<name>A0A5C5XQE8_9BACT</name>
<dbReference type="Proteomes" id="UP000318478">
    <property type="component" value="Unassembled WGS sequence"/>
</dbReference>
<keyword evidence="2" id="KW-0328">Glycosyltransferase</keyword>
<reference evidence="4 5" key="1">
    <citation type="submission" date="2019-02" db="EMBL/GenBank/DDBJ databases">
        <title>Deep-cultivation of Planctomycetes and their phenomic and genomic characterization uncovers novel biology.</title>
        <authorList>
            <person name="Wiegand S."/>
            <person name="Jogler M."/>
            <person name="Boedeker C."/>
            <person name="Pinto D."/>
            <person name="Vollmers J."/>
            <person name="Rivas-Marin E."/>
            <person name="Kohn T."/>
            <person name="Peeters S.H."/>
            <person name="Heuer A."/>
            <person name="Rast P."/>
            <person name="Oberbeckmann S."/>
            <person name="Bunk B."/>
            <person name="Jeske O."/>
            <person name="Meyerdierks A."/>
            <person name="Storesund J.E."/>
            <person name="Kallscheuer N."/>
            <person name="Luecker S."/>
            <person name="Lage O.M."/>
            <person name="Pohl T."/>
            <person name="Merkel B.J."/>
            <person name="Hornburger P."/>
            <person name="Mueller R.-W."/>
            <person name="Bruemmer F."/>
            <person name="Labrenz M."/>
            <person name="Spormann A.M."/>
            <person name="Op Den Camp H."/>
            <person name="Overmann J."/>
            <person name="Amann R."/>
            <person name="Jetten M.S.M."/>
            <person name="Mascher T."/>
            <person name="Medema M.H."/>
            <person name="Devos D.P."/>
            <person name="Kaster A.-K."/>
            <person name="Ovreas L."/>
            <person name="Rohde M."/>
            <person name="Galperin M.Y."/>
            <person name="Jogler C."/>
        </authorList>
    </citation>
    <scope>NUCLEOTIDE SEQUENCE [LARGE SCALE GENOMIC DNA]</scope>
    <source>
        <strain evidence="4 5">Pla123a</strain>
    </source>
</reference>
<evidence type="ECO:0000256" key="3">
    <source>
        <dbReference type="ARBA" id="ARBA00022679"/>
    </source>
</evidence>
<comment type="caution">
    <text evidence="4">The sequence shown here is derived from an EMBL/GenBank/DDBJ whole genome shotgun (WGS) entry which is preliminary data.</text>
</comment>
<comment type="similarity">
    <text evidence="1">Belongs to the glycosyltransferase group 1 family. Glycosyltransferase 4 subfamily.</text>
</comment>
<evidence type="ECO:0000256" key="2">
    <source>
        <dbReference type="ARBA" id="ARBA00022676"/>
    </source>
</evidence>
<dbReference type="OrthoDB" id="9764674at2"/>
<dbReference type="Gene3D" id="3.40.50.2000">
    <property type="entry name" value="Glycogen Phosphorylase B"/>
    <property type="match status" value="1"/>
</dbReference>
<proteinExistence type="inferred from homology"/>
<dbReference type="GO" id="GO:0016757">
    <property type="term" value="F:glycosyltransferase activity"/>
    <property type="evidence" value="ECO:0007669"/>
    <property type="project" value="UniProtKB-KW"/>
</dbReference>
<evidence type="ECO:0000256" key="1">
    <source>
        <dbReference type="ARBA" id="ARBA00009481"/>
    </source>
</evidence>
<dbReference type="EMBL" id="SJPO01000019">
    <property type="protein sequence ID" value="TWT65446.1"/>
    <property type="molecule type" value="Genomic_DNA"/>
</dbReference>
<dbReference type="RefSeq" id="WP_146591933.1">
    <property type="nucleotide sequence ID" value="NZ_SJPO01000019.1"/>
</dbReference>
<protein>
    <recommendedName>
        <fullName evidence="6">Glycosyl transferases group 1</fullName>
    </recommendedName>
</protein>
<keyword evidence="5" id="KW-1185">Reference proteome</keyword>
<evidence type="ECO:0000313" key="5">
    <source>
        <dbReference type="Proteomes" id="UP000318478"/>
    </source>
</evidence>
<sequence>MKLAILHYHLNRGGVSQAILNHLHALATLPDGQRPDEVALLYSGRKEDWPSSVWKRSEWEGEPPFPVRLLAAQELEYDDAIHCDGPGLADAVDGVLRGVGFTPDDTLLHSHNFALGKNASLPDALRLLAQRGYRQLLQLHDFAEDFRPSNYRHLMRATGSQSPAELAERLYPSASGMHYATLNGRDHKILLGAGVDPERLHLLSNPVIEFHGLPPRDEARPRVCRQLGISEDTRLVVYPVRGIRRKNVGELLLYSALAGPGVCHALTLAPVNPAERISYDDWCELAEELQLPCLLGIGDPLSRQGRDVEFYDALAASDAIITTSVAEGFGMVFLEAWLVDRPLIGRNLGRITSDFTEHGLRLGGLTDRLLVPGGWIDLDAAREEVLDLHSWACRDFGAPVPENPTEGWTYGPDVDFAALPRRFQADVIRHVTANPESARQEMEQLNPGLADRLSGVAAEGQPVAENAACVRKQFSPAAVGRRLSEIYTAIWADAPDNKTGGDRIDSLPDGEHILRSFLRLDRLFPVRLEP</sequence>
<keyword evidence="3" id="KW-0808">Transferase</keyword>
<evidence type="ECO:0008006" key="6">
    <source>
        <dbReference type="Google" id="ProtNLM"/>
    </source>
</evidence>
<accession>A0A5C5XQE8</accession>